<feature type="transmembrane region" description="Helical" evidence="1">
    <location>
        <begin position="99"/>
        <end position="125"/>
    </location>
</feature>
<dbReference type="HOGENOM" id="CLU_1472106_0_0_2"/>
<keyword evidence="3" id="KW-1185">Reference proteome</keyword>
<accession>A6UNN2</accession>
<dbReference type="GeneID" id="5325065"/>
<evidence type="ECO:0000313" key="3">
    <source>
        <dbReference type="Proteomes" id="UP000001107"/>
    </source>
</evidence>
<organism evidence="2 3">
    <name type="scientific">Methanococcus vannielii (strain ATCC 35089 / DSM 1224 / JCM 13029 / OCM 148 / SB)</name>
    <dbReference type="NCBI Taxonomy" id="406327"/>
    <lineage>
        <taxon>Archaea</taxon>
        <taxon>Methanobacteriati</taxon>
        <taxon>Methanobacteriota</taxon>
        <taxon>Methanomada group</taxon>
        <taxon>Methanococci</taxon>
        <taxon>Methanococcales</taxon>
        <taxon>Methanococcaceae</taxon>
        <taxon>Methanococcus</taxon>
    </lineage>
</organism>
<dbReference type="STRING" id="406327.Mevan_0194"/>
<evidence type="ECO:0000313" key="2">
    <source>
        <dbReference type="EMBL" id="ABR54104.1"/>
    </source>
</evidence>
<protein>
    <submittedName>
        <fullName evidence="2">Uncharacterized protein</fullName>
    </submittedName>
</protein>
<name>A6UNN2_METVS</name>
<evidence type="ECO:0000256" key="1">
    <source>
        <dbReference type="SAM" id="Phobius"/>
    </source>
</evidence>
<feature type="transmembrane region" description="Helical" evidence="1">
    <location>
        <begin position="131"/>
        <end position="152"/>
    </location>
</feature>
<keyword evidence="1" id="KW-0812">Transmembrane</keyword>
<dbReference type="KEGG" id="mvn:Mevan_0194"/>
<dbReference type="RefSeq" id="WP_011972008.1">
    <property type="nucleotide sequence ID" value="NC_009634.1"/>
</dbReference>
<feature type="transmembrane region" description="Helical" evidence="1">
    <location>
        <begin position="164"/>
        <end position="181"/>
    </location>
</feature>
<feature type="transmembrane region" description="Helical" evidence="1">
    <location>
        <begin position="12"/>
        <end position="33"/>
    </location>
</feature>
<gene>
    <name evidence="2" type="ordered locus">Mevan_0194</name>
</gene>
<keyword evidence="1" id="KW-1133">Transmembrane helix</keyword>
<keyword evidence="1" id="KW-0472">Membrane</keyword>
<dbReference type="AlphaFoldDB" id="A6UNN2"/>
<sequence length="187" mass="22246">MKITNMNSLISAIIGGIYFGTYLPFILVLFFIFNKIDFFKRFKSNTLFFYSIYIVVFSYLHDFKGIFISSIILMIIIPHTLVLLDLIDSKNFFYDTKNYLILILIIFGIFNINLFSIGILILLFFKLKNFLNKFILVLLIPILTFLIMFFKYEYFLNQNYIQKVFMLTGFGIILYSIYAFLNQKNEK</sequence>
<dbReference type="EMBL" id="CP000742">
    <property type="protein sequence ID" value="ABR54104.1"/>
    <property type="molecule type" value="Genomic_DNA"/>
</dbReference>
<dbReference type="Proteomes" id="UP000001107">
    <property type="component" value="Chromosome"/>
</dbReference>
<proteinExistence type="predicted"/>
<feature type="transmembrane region" description="Helical" evidence="1">
    <location>
        <begin position="67"/>
        <end position="87"/>
    </location>
</feature>
<feature type="transmembrane region" description="Helical" evidence="1">
    <location>
        <begin position="45"/>
        <end position="61"/>
    </location>
</feature>
<dbReference type="eggNOG" id="arCOG06605">
    <property type="taxonomic scope" value="Archaea"/>
</dbReference>
<reference evidence="2" key="1">
    <citation type="submission" date="2007-06" db="EMBL/GenBank/DDBJ databases">
        <title>Complete sequence of Methanococcus vannielii SB.</title>
        <authorList>
            <consortium name="US DOE Joint Genome Institute"/>
            <person name="Copeland A."/>
            <person name="Lucas S."/>
            <person name="Lapidus A."/>
            <person name="Barry K."/>
            <person name="Glavina del Rio T."/>
            <person name="Dalin E."/>
            <person name="Tice H."/>
            <person name="Pitluck S."/>
            <person name="Chain P."/>
            <person name="Malfatti S."/>
            <person name="Shin M."/>
            <person name="Vergez L."/>
            <person name="Schmutz J."/>
            <person name="Larimer F."/>
            <person name="Land M."/>
            <person name="Hauser L."/>
            <person name="Kyrpides N."/>
            <person name="Anderson I."/>
            <person name="Sieprawska-Lupa M."/>
            <person name="Whitman W.B."/>
            <person name="Richardson P."/>
        </authorList>
    </citation>
    <scope>NUCLEOTIDE SEQUENCE [LARGE SCALE GENOMIC DNA]</scope>
    <source>
        <strain evidence="2">SB</strain>
    </source>
</reference>
<dbReference type="OrthoDB" id="60693at2157"/>